<gene>
    <name evidence="3" type="ORF">CYMTET_20650</name>
</gene>
<feature type="region of interest" description="Disordered" evidence="1">
    <location>
        <begin position="69"/>
        <end position="89"/>
    </location>
</feature>
<organism evidence="3 4">
    <name type="scientific">Cymbomonas tetramitiformis</name>
    <dbReference type="NCBI Taxonomy" id="36881"/>
    <lineage>
        <taxon>Eukaryota</taxon>
        <taxon>Viridiplantae</taxon>
        <taxon>Chlorophyta</taxon>
        <taxon>Pyramimonadophyceae</taxon>
        <taxon>Pyramimonadales</taxon>
        <taxon>Pyramimonadaceae</taxon>
        <taxon>Cymbomonas</taxon>
    </lineage>
</organism>
<dbReference type="InterPro" id="IPR038765">
    <property type="entry name" value="Papain-like_cys_pep_sf"/>
</dbReference>
<dbReference type="EMBL" id="LGRX02010099">
    <property type="protein sequence ID" value="KAK3270975.1"/>
    <property type="molecule type" value="Genomic_DNA"/>
</dbReference>
<comment type="caution">
    <text evidence="3">The sequence shown here is derived from an EMBL/GenBank/DDBJ whole genome shotgun (WGS) entry which is preliminary data.</text>
</comment>
<keyword evidence="4" id="KW-1185">Reference proteome</keyword>
<evidence type="ECO:0000259" key="2">
    <source>
        <dbReference type="Pfam" id="PF00112"/>
    </source>
</evidence>
<dbReference type="Pfam" id="PF00112">
    <property type="entry name" value="Peptidase_C1"/>
    <property type="match status" value="1"/>
</dbReference>
<evidence type="ECO:0000256" key="1">
    <source>
        <dbReference type="SAM" id="MobiDB-lite"/>
    </source>
</evidence>
<dbReference type="Gene3D" id="3.90.70.10">
    <property type="entry name" value="Cysteine proteinases"/>
    <property type="match status" value="1"/>
</dbReference>
<dbReference type="InterPro" id="IPR000668">
    <property type="entry name" value="Peptidase_C1A_C"/>
</dbReference>
<evidence type="ECO:0000313" key="3">
    <source>
        <dbReference type="EMBL" id="KAK3270975.1"/>
    </source>
</evidence>
<feature type="non-terminal residue" evidence="3">
    <location>
        <position position="1"/>
    </location>
</feature>
<proteinExistence type="predicted"/>
<dbReference type="CDD" id="cd02619">
    <property type="entry name" value="Peptidase_C1"/>
    <property type="match status" value="1"/>
</dbReference>
<dbReference type="GO" id="GO:0008234">
    <property type="term" value="F:cysteine-type peptidase activity"/>
    <property type="evidence" value="ECO:0007669"/>
    <property type="project" value="InterPro"/>
</dbReference>
<dbReference type="GO" id="GO:0006508">
    <property type="term" value="P:proteolysis"/>
    <property type="evidence" value="ECO:0007669"/>
    <property type="project" value="InterPro"/>
</dbReference>
<sequence>EADLRPPRAREADLCPPRAGEADLCPPRAKEADLRPPRAKRRICACHEPEREADLCARHEPERRICAATSREADLRPPRSQRGGSVPATEPGRWFCARHEPERWICARHEPERRICARHEPTTKNGGVIWLRALRRLQATPREPTSDNMDSPKSVSKDAIMTLSVNPTNAEEIKRLLKAKGPMAIRFDVHDSFMNSKEHKDPVTAYNDSNVNRQDSLGGHAAVLSGYGEYTDGDGDTQTFWVIENSWGEKWADFGYCYWDADLDWADVKVSVQYWKDDNNNYEWVNYPDSLNARRRLLNEIPEERSRSASWDPVVRPVNKLRRALLQSEAEFNPDAANAESFPVHAVLEVEDDEAAGDIEKEVGDLHPGNCSLGMWNETLDSLKAEVEKILDRTINIGFTYDCSSQITNNTVQHRFTVKATIEGYAENEYTFYGQQVNETFYVNSAYDGCDEDMCTINETSYSLAGFEVFEARTYANTISNAESPASGAPPDDSSARATKFVWPALIMSGVVAVYGLWHL</sequence>
<accession>A0AAE0G4B7</accession>
<reference evidence="3 4" key="1">
    <citation type="journal article" date="2015" name="Genome Biol. Evol.">
        <title>Comparative Genomics of a Bacterivorous Green Alga Reveals Evolutionary Causalities and Consequences of Phago-Mixotrophic Mode of Nutrition.</title>
        <authorList>
            <person name="Burns J.A."/>
            <person name="Paasch A."/>
            <person name="Narechania A."/>
            <person name="Kim E."/>
        </authorList>
    </citation>
    <scope>NUCLEOTIDE SEQUENCE [LARGE SCALE GENOMIC DNA]</scope>
    <source>
        <strain evidence="3 4">PLY_AMNH</strain>
    </source>
</reference>
<feature type="domain" description="Peptidase C1A papain C-terminal" evidence="2">
    <location>
        <begin position="164"/>
        <end position="260"/>
    </location>
</feature>
<name>A0AAE0G4B7_9CHLO</name>
<dbReference type="AlphaFoldDB" id="A0AAE0G4B7"/>
<dbReference type="SUPFAM" id="SSF54001">
    <property type="entry name" value="Cysteine proteinases"/>
    <property type="match status" value="1"/>
</dbReference>
<protein>
    <recommendedName>
        <fullName evidence="2">Peptidase C1A papain C-terminal domain-containing protein</fullName>
    </recommendedName>
</protein>
<evidence type="ECO:0000313" key="4">
    <source>
        <dbReference type="Proteomes" id="UP001190700"/>
    </source>
</evidence>
<dbReference type="Proteomes" id="UP001190700">
    <property type="component" value="Unassembled WGS sequence"/>
</dbReference>